<dbReference type="GO" id="GO:0016020">
    <property type="term" value="C:membrane"/>
    <property type="evidence" value="ECO:0007669"/>
    <property type="project" value="UniProtKB-SubCell"/>
</dbReference>
<feature type="compositionally biased region" description="Low complexity" evidence="5">
    <location>
        <begin position="208"/>
        <end position="239"/>
    </location>
</feature>
<comment type="subcellular location">
    <subcellularLocation>
        <location evidence="1">Membrane</location>
        <topology evidence="1">Single-pass membrane protein</topology>
    </subcellularLocation>
</comment>
<dbReference type="PANTHER" id="PTHR15549:SF26">
    <property type="entry name" value="AXIAL BUDDING PATTERN PROTEIN 2-RELATED"/>
    <property type="match status" value="1"/>
</dbReference>
<dbReference type="InterPro" id="IPR051694">
    <property type="entry name" value="Immunoregulatory_rcpt-like"/>
</dbReference>
<evidence type="ECO:0000313" key="8">
    <source>
        <dbReference type="Proteomes" id="UP000237481"/>
    </source>
</evidence>
<reference evidence="7 8" key="1">
    <citation type="submission" date="2018-01" db="EMBL/GenBank/DDBJ databases">
        <title>Harnessing the power of phylogenomics to disentangle the directionality and signatures of interkingdom host jumping in the parasitic fungal genus Tolypocladium.</title>
        <authorList>
            <person name="Quandt C.A."/>
            <person name="Patterson W."/>
            <person name="Spatafora J.W."/>
        </authorList>
    </citation>
    <scope>NUCLEOTIDE SEQUENCE [LARGE SCALE GENOMIC DNA]</scope>
    <source>
        <strain evidence="7 8">NRBC 100945</strain>
    </source>
</reference>
<proteinExistence type="predicted"/>
<evidence type="ECO:0000256" key="2">
    <source>
        <dbReference type="ARBA" id="ARBA00022692"/>
    </source>
</evidence>
<feature type="transmembrane region" description="Helical" evidence="6">
    <location>
        <begin position="256"/>
        <end position="280"/>
    </location>
</feature>
<evidence type="ECO:0000313" key="7">
    <source>
        <dbReference type="EMBL" id="POR31971.1"/>
    </source>
</evidence>
<protein>
    <submittedName>
        <fullName evidence="7">Uncharacterized protein</fullName>
    </submittedName>
</protein>
<dbReference type="GO" id="GO:0071944">
    <property type="term" value="C:cell periphery"/>
    <property type="evidence" value="ECO:0007669"/>
    <property type="project" value="UniProtKB-ARBA"/>
</dbReference>
<feature type="region of interest" description="Disordered" evidence="5">
    <location>
        <begin position="309"/>
        <end position="380"/>
    </location>
</feature>
<keyword evidence="8" id="KW-1185">Reference proteome</keyword>
<dbReference type="AlphaFoldDB" id="A0A2S4KP70"/>
<dbReference type="OrthoDB" id="4927958at2759"/>
<evidence type="ECO:0000256" key="3">
    <source>
        <dbReference type="ARBA" id="ARBA00022989"/>
    </source>
</evidence>
<evidence type="ECO:0000256" key="4">
    <source>
        <dbReference type="ARBA" id="ARBA00023136"/>
    </source>
</evidence>
<evidence type="ECO:0000256" key="6">
    <source>
        <dbReference type="SAM" id="Phobius"/>
    </source>
</evidence>
<feature type="compositionally biased region" description="Gly residues" evidence="5">
    <location>
        <begin position="240"/>
        <end position="249"/>
    </location>
</feature>
<keyword evidence="4 6" id="KW-0472">Membrane</keyword>
<feature type="region of interest" description="Disordered" evidence="5">
    <location>
        <begin position="285"/>
        <end position="304"/>
    </location>
</feature>
<comment type="caution">
    <text evidence="7">The sequence shown here is derived from an EMBL/GenBank/DDBJ whole genome shotgun (WGS) entry which is preliminary data.</text>
</comment>
<gene>
    <name evidence="7" type="ORF">TPAR_07804</name>
</gene>
<dbReference type="CDD" id="cd12087">
    <property type="entry name" value="TM_EGFR-like"/>
    <property type="match status" value="1"/>
</dbReference>
<keyword evidence="3 6" id="KW-1133">Transmembrane helix</keyword>
<evidence type="ECO:0000256" key="5">
    <source>
        <dbReference type="SAM" id="MobiDB-lite"/>
    </source>
</evidence>
<accession>A0A2S4KP70</accession>
<keyword evidence="2 6" id="KW-0812">Transmembrane</keyword>
<evidence type="ECO:0000256" key="1">
    <source>
        <dbReference type="ARBA" id="ARBA00004167"/>
    </source>
</evidence>
<dbReference type="PANTHER" id="PTHR15549">
    <property type="entry name" value="PAIRED IMMUNOGLOBULIN-LIKE TYPE 2 RECEPTOR"/>
    <property type="match status" value="1"/>
</dbReference>
<sequence>MDPSEDTETVDAGQLFIEPSPTVASPTKTTTTAATAPATPSVIDFTITLPSDARSRIFFLPDGRARLSWGFNESVVPLQLAWSARSDHYSPYDSIDSAPLSGSQGLFSEKNTTFLYGVTGHHVTLNLSALSPGSSSGSIRYGQIARRDPVARESWFGQEMVIRVDWSVGEKNGSSQSGVFTVAKSYGDRQTLESKVQGWLQDNNATNGSQTIGSGAATTTTTTTTGPGRSGTPGSEGTSTGQGSGGSSGDGLSTGAIAGIAVGGGIALILIVAGLVWFLLRRRRQNKQETAVAPKQKAPNAFMEDKDMHVQHAADSPRSPYSDDEAPQIGAAPVPTSHGHGGNEHAPYQPDVAGTRGDVSGAADHDGRHTETPQGVSRTVAHLVEDGMTADEIRRLEEEERQLDAEIERAGRH</sequence>
<organism evidence="7 8">
    <name type="scientific">Tolypocladium paradoxum</name>
    <dbReference type="NCBI Taxonomy" id="94208"/>
    <lineage>
        <taxon>Eukaryota</taxon>
        <taxon>Fungi</taxon>
        <taxon>Dikarya</taxon>
        <taxon>Ascomycota</taxon>
        <taxon>Pezizomycotina</taxon>
        <taxon>Sordariomycetes</taxon>
        <taxon>Hypocreomycetidae</taxon>
        <taxon>Hypocreales</taxon>
        <taxon>Ophiocordycipitaceae</taxon>
        <taxon>Tolypocladium</taxon>
    </lineage>
</organism>
<dbReference type="STRING" id="94208.A0A2S4KP70"/>
<dbReference type="Proteomes" id="UP000237481">
    <property type="component" value="Unassembled WGS sequence"/>
</dbReference>
<dbReference type="EMBL" id="PKSG01000929">
    <property type="protein sequence ID" value="POR31971.1"/>
    <property type="molecule type" value="Genomic_DNA"/>
</dbReference>
<name>A0A2S4KP70_9HYPO</name>
<feature type="region of interest" description="Disordered" evidence="5">
    <location>
        <begin position="202"/>
        <end position="249"/>
    </location>
</feature>